<evidence type="ECO:0000256" key="6">
    <source>
        <dbReference type="ARBA" id="ARBA00023136"/>
    </source>
</evidence>
<feature type="transmembrane region" description="Helical" evidence="9">
    <location>
        <begin position="425"/>
        <end position="443"/>
    </location>
</feature>
<dbReference type="OrthoDB" id="4080117at2"/>
<feature type="transmembrane region" description="Helical" evidence="9">
    <location>
        <begin position="125"/>
        <end position="143"/>
    </location>
</feature>
<feature type="transmembrane region" description="Helical" evidence="9">
    <location>
        <begin position="381"/>
        <end position="404"/>
    </location>
</feature>
<keyword evidence="6 9" id="KW-0472">Membrane</keyword>
<name>A0A1G9W2E1_9ACTN</name>
<dbReference type="EMBL" id="FNIE01000001">
    <property type="protein sequence ID" value="SDM78722.1"/>
    <property type="molecule type" value="Genomic_DNA"/>
</dbReference>
<keyword evidence="12" id="KW-1185">Reference proteome</keyword>
<evidence type="ECO:0000256" key="1">
    <source>
        <dbReference type="ARBA" id="ARBA00004651"/>
    </source>
</evidence>
<feature type="transmembrane region" description="Helical" evidence="9">
    <location>
        <begin position="97"/>
        <end position="119"/>
    </location>
</feature>
<feature type="transmembrane region" description="Helical" evidence="9">
    <location>
        <begin position="214"/>
        <end position="233"/>
    </location>
</feature>
<proteinExistence type="predicted"/>
<protein>
    <submittedName>
        <fullName evidence="11">Drug resistance transporter, EmrB/QacA subfamily</fullName>
    </submittedName>
</protein>
<feature type="region of interest" description="Disordered" evidence="8">
    <location>
        <begin position="491"/>
        <end position="510"/>
    </location>
</feature>
<dbReference type="GO" id="GO:0005886">
    <property type="term" value="C:plasma membrane"/>
    <property type="evidence" value="ECO:0007669"/>
    <property type="project" value="UniProtKB-SubCell"/>
</dbReference>
<organism evidence="11 12">
    <name type="scientific">Actinacidiphila guanduensis</name>
    <dbReference type="NCBI Taxonomy" id="310781"/>
    <lineage>
        <taxon>Bacteria</taxon>
        <taxon>Bacillati</taxon>
        <taxon>Actinomycetota</taxon>
        <taxon>Actinomycetes</taxon>
        <taxon>Kitasatosporales</taxon>
        <taxon>Streptomycetaceae</taxon>
        <taxon>Actinacidiphila</taxon>
    </lineage>
</organism>
<keyword evidence="3" id="KW-1003">Cell membrane</keyword>
<evidence type="ECO:0000256" key="5">
    <source>
        <dbReference type="ARBA" id="ARBA00022989"/>
    </source>
</evidence>
<dbReference type="PANTHER" id="PTHR42718">
    <property type="entry name" value="MAJOR FACILITATOR SUPERFAMILY MULTIDRUG TRANSPORTER MFSC"/>
    <property type="match status" value="1"/>
</dbReference>
<evidence type="ECO:0000256" key="2">
    <source>
        <dbReference type="ARBA" id="ARBA00022448"/>
    </source>
</evidence>
<dbReference type="AlphaFoldDB" id="A0A1G9W2E1"/>
<dbReference type="PANTHER" id="PTHR42718:SF46">
    <property type="entry name" value="BLR6921 PROTEIN"/>
    <property type="match status" value="1"/>
</dbReference>
<keyword evidence="4 9" id="KW-0812">Transmembrane</keyword>
<comment type="subcellular location">
    <subcellularLocation>
        <location evidence="1">Cell membrane</location>
        <topology evidence="1">Multi-pass membrane protein</topology>
    </subcellularLocation>
</comment>
<feature type="domain" description="Major facilitator superfamily (MFS) profile" evidence="10">
    <location>
        <begin position="27"/>
        <end position="486"/>
    </location>
</feature>
<gene>
    <name evidence="11" type="ORF">SAMN05216259_101490</name>
</gene>
<evidence type="ECO:0000259" key="10">
    <source>
        <dbReference type="PROSITE" id="PS50850"/>
    </source>
</evidence>
<evidence type="ECO:0000256" key="9">
    <source>
        <dbReference type="SAM" id="Phobius"/>
    </source>
</evidence>
<feature type="transmembrane region" description="Helical" evidence="9">
    <location>
        <begin position="463"/>
        <end position="482"/>
    </location>
</feature>
<sequence>MTAHDLEPAPTSAAPPAASPADRRWWVLAVLGLAQLVVVLDATVMNIALPTAQRDLGFTDAQRPWVLTAYTLAFGSLLLLSGRLADRLGRRRLFMTGLIGFAAASAVGGASTGFTMLVASRAVQGGFAALLAPAALSLLTLTFPDGPERARAFGVFGAVGVSGSTLGLVLGGALTEYLSWRWTMYINVVIAIPALIGALSIIARDTRTAVRPRLDLAGTLTVCAGLFTLVYGFSNVADHGWSAPSTLALLAAGVVLLAAFVAVETRVPAPLLPLRVLADRNRAGGLLGMFVGIGALLGVILFGAYYVQGTMHYSAVKTGLAFLPQPFALLVTAAVIGPRLNRRVSPKVTVPVGMLLGAVGVALFTRVGVHGDYATDVLPTLVVLGVGLGLIFATSTSIATHGLAREDTGVGSALVSTSQQIGGSIGVAVLNTIATTAGVHYFRHHTPGALTLARATVHGYTTAFWWASGFFLLGAVITAVLLRPGVPEHLTASAPSADDETTPKAAAPAH</sequence>
<dbReference type="Gene3D" id="1.20.1250.20">
    <property type="entry name" value="MFS general substrate transporter like domains"/>
    <property type="match status" value="1"/>
</dbReference>
<feature type="transmembrane region" description="Helical" evidence="9">
    <location>
        <begin position="150"/>
        <end position="170"/>
    </location>
</feature>
<keyword evidence="5 9" id="KW-1133">Transmembrane helix</keyword>
<dbReference type="InterPro" id="IPR020846">
    <property type="entry name" value="MFS_dom"/>
</dbReference>
<dbReference type="PROSITE" id="PS00216">
    <property type="entry name" value="SUGAR_TRANSPORT_1"/>
    <property type="match status" value="1"/>
</dbReference>
<reference evidence="11 12" key="1">
    <citation type="submission" date="2016-10" db="EMBL/GenBank/DDBJ databases">
        <authorList>
            <person name="de Groot N.N."/>
        </authorList>
    </citation>
    <scope>NUCLEOTIDE SEQUENCE [LARGE SCALE GENOMIC DNA]</scope>
    <source>
        <strain evidence="11 12">CGMCC 4.2022</strain>
    </source>
</reference>
<dbReference type="InterPro" id="IPR004638">
    <property type="entry name" value="EmrB-like"/>
</dbReference>
<dbReference type="SUPFAM" id="SSF103473">
    <property type="entry name" value="MFS general substrate transporter"/>
    <property type="match status" value="1"/>
</dbReference>
<feature type="transmembrane region" description="Helical" evidence="9">
    <location>
        <begin position="65"/>
        <end position="85"/>
    </location>
</feature>
<evidence type="ECO:0000256" key="8">
    <source>
        <dbReference type="SAM" id="MobiDB-lite"/>
    </source>
</evidence>
<dbReference type="GO" id="GO:0022857">
    <property type="term" value="F:transmembrane transporter activity"/>
    <property type="evidence" value="ECO:0007669"/>
    <property type="project" value="InterPro"/>
</dbReference>
<evidence type="ECO:0000256" key="3">
    <source>
        <dbReference type="ARBA" id="ARBA00022475"/>
    </source>
</evidence>
<feature type="transmembrane region" description="Helical" evidence="9">
    <location>
        <begin position="348"/>
        <end position="369"/>
    </location>
</feature>
<feature type="transmembrane region" description="Helical" evidence="9">
    <location>
        <begin position="182"/>
        <end position="202"/>
    </location>
</feature>
<dbReference type="InterPro" id="IPR005829">
    <property type="entry name" value="Sugar_transporter_CS"/>
</dbReference>
<dbReference type="NCBIfam" id="TIGR00711">
    <property type="entry name" value="efflux_EmrB"/>
    <property type="match status" value="1"/>
</dbReference>
<keyword evidence="2" id="KW-0813">Transport</keyword>
<dbReference type="Proteomes" id="UP000199341">
    <property type="component" value="Unassembled WGS sequence"/>
</dbReference>
<evidence type="ECO:0000256" key="7">
    <source>
        <dbReference type="ARBA" id="ARBA00023251"/>
    </source>
</evidence>
<evidence type="ECO:0000313" key="12">
    <source>
        <dbReference type="Proteomes" id="UP000199341"/>
    </source>
</evidence>
<accession>A0A1G9W2E1</accession>
<dbReference type="Gene3D" id="1.20.1720.10">
    <property type="entry name" value="Multidrug resistance protein D"/>
    <property type="match status" value="1"/>
</dbReference>
<dbReference type="RefSeq" id="WP_093782533.1">
    <property type="nucleotide sequence ID" value="NZ_FNIE01000001.1"/>
</dbReference>
<feature type="transmembrane region" description="Helical" evidence="9">
    <location>
        <begin position="284"/>
        <end position="307"/>
    </location>
</feature>
<evidence type="ECO:0000313" key="11">
    <source>
        <dbReference type="EMBL" id="SDM78722.1"/>
    </source>
</evidence>
<evidence type="ECO:0000256" key="4">
    <source>
        <dbReference type="ARBA" id="ARBA00022692"/>
    </source>
</evidence>
<keyword evidence="7" id="KW-0046">Antibiotic resistance</keyword>
<dbReference type="InterPro" id="IPR011701">
    <property type="entry name" value="MFS"/>
</dbReference>
<dbReference type="Pfam" id="PF07690">
    <property type="entry name" value="MFS_1"/>
    <property type="match status" value="1"/>
</dbReference>
<dbReference type="InterPro" id="IPR036259">
    <property type="entry name" value="MFS_trans_sf"/>
</dbReference>
<dbReference type="PROSITE" id="PS50850">
    <property type="entry name" value="MFS"/>
    <property type="match status" value="1"/>
</dbReference>
<dbReference type="GO" id="GO:0046677">
    <property type="term" value="P:response to antibiotic"/>
    <property type="evidence" value="ECO:0007669"/>
    <property type="project" value="UniProtKB-KW"/>
</dbReference>
<feature type="transmembrane region" description="Helical" evidence="9">
    <location>
        <begin position="245"/>
        <end position="263"/>
    </location>
</feature>
<dbReference type="CDD" id="cd17321">
    <property type="entry name" value="MFS_MMR_MDR_like"/>
    <property type="match status" value="1"/>
</dbReference>
<feature type="transmembrane region" description="Helical" evidence="9">
    <location>
        <begin position="25"/>
        <end position="45"/>
    </location>
</feature>